<comment type="caution">
    <text evidence="1">The sequence shown here is derived from an EMBL/GenBank/DDBJ whole genome shotgun (WGS) entry which is preliminary data.</text>
</comment>
<proteinExistence type="predicted"/>
<evidence type="ECO:0000313" key="2">
    <source>
        <dbReference type="Proteomes" id="UP001289374"/>
    </source>
</evidence>
<dbReference type="Proteomes" id="UP001289374">
    <property type="component" value="Unassembled WGS sequence"/>
</dbReference>
<name>A0AAE2BK52_9LAMI</name>
<dbReference type="PANTHER" id="PTHR48475:SF2">
    <property type="entry name" value="RIBONUCLEASE H"/>
    <property type="match status" value="1"/>
</dbReference>
<accession>A0AAE2BK52</accession>
<dbReference type="EMBL" id="JACGWL010000014">
    <property type="protein sequence ID" value="KAK4388294.1"/>
    <property type="molecule type" value="Genomic_DNA"/>
</dbReference>
<dbReference type="PANTHER" id="PTHR48475">
    <property type="entry name" value="RIBONUCLEASE H"/>
    <property type="match status" value="1"/>
</dbReference>
<evidence type="ECO:0000313" key="1">
    <source>
        <dbReference type="EMBL" id="KAK4388294.1"/>
    </source>
</evidence>
<protein>
    <recommendedName>
        <fullName evidence="3">Reverse transcriptase domain-containing protein</fullName>
    </recommendedName>
</protein>
<evidence type="ECO:0008006" key="3">
    <source>
        <dbReference type="Google" id="ProtNLM"/>
    </source>
</evidence>
<organism evidence="1 2">
    <name type="scientific">Sesamum angolense</name>
    <dbReference type="NCBI Taxonomy" id="2727404"/>
    <lineage>
        <taxon>Eukaryota</taxon>
        <taxon>Viridiplantae</taxon>
        <taxon>Streptophyta</taxon>
        <taxon>Embryophyta</taxon>
        <taxon>Tracheophyta</taxon>
        <taxon>Spermatophyta</taxon>
        <taxon>Magnoliopsida</taxon>
        <taxon>eudicotyledons</taxon>
        <taxon>Gunneridae</taxon>
        <taxon>Pentapetalae</taxon>
        <taxon>asterids</taxon>
        <taxon>lamiids</taxon>
        <taxon>Lamiales</taxon>
        <taxon>Pedaliaceae</taxon>
        <taxon>Sesamum</taxon>
    </lineage>
</organism>
<gene>
    <name evidence="1" type="ORF">Sango_2436000</name>
</gene>
<dbReference type="AlphaFoldDB" id="A0AAE2BK52"/>
<sequence length="281" mass="32129">MNHSTDFASKEAVGYQPPSIWQSLKKEMVELRQQVTNETMPVERGIPLSEHMMAEELLLTSEHFHTYLLMTVPLIQLNIFRPKGSEEGPQLLKPKYFYKYHRKYEHDTNRCRQLRQEIARLIKTVVSTYHMKLKFPVGNKVGEVKGDQYTMRICYVEAIKSSNRMKVNPPSNESSLGCEVASSQGTWLRRKGFEPRLTIIAQALAKFVNGATLVEDDETVWLLHADGSFTLIGGEARVVLTSLVGDEMEYALRFDFKASNNDTEYENLIAGIRIALYACRS</sequence>
<reference evidence="1" key="2">
    <citation type="journal article" date="2024" name="Plant">
        <title>Genomic evolution and insights into agronomic trait innovations of Sesamum species.</title>
        <authorList>
            <person name="Miao H."/>
            <person name="Wang L."/>
            <person name="Qu L."/>
            <person name="Liu H."/>
            <person name="Sun Y."/>
            <person name="Le M."/>
            <person name="Wang Q."/>
            <person name="Wei S."/>
            <person name="Zheng Y."/>
            <person name="Lin W."/>
            <person name="Duan Y."/>
            <person name="Cao H."/>
            <person name="Xiong S."/>
            <person name="Wang X."/>
            <person name="Wei L."/>
            <person name="Li C."/>
            <person name="Ma Q."/>
            <person name="Ju M."/>
            <person name="Zhao R."/>
            <person name="Li G."/>
            <person name="Mu C."/>
            <person name="Tian Q."/>
            <person name="Mei H."/>
            <person name="Zhang T."/>
            <person name="Gao T."/>
            <person name="Zhang H."/>
        </authorList>
    </citation>
    <scope>NUCLEOTIDE SEQUENCE</scope>
    <source>
        <strain evidence="1">K16</strain>
    </source>
</reference>
<keyword evidence="2" id="KW-1185">Reference proteome</keyword>
<reference evidence="1" key="1">
    <citation type="submission" date="2020-06" db="EMBL/GenBank/DDBJ databases">
        <authorList>
            <person name="Li T."/>
            <person name="Hu X."/>
            <person name="Zhang T."/>
            <person name="Song X."/>
            <person name="Zhang H."/>
            <person name="Dai N."/>
            <person name="Sheng W."/>
            <person name="Hou X."/>
            <person name="Wei L."/>
        </authorList>
    </citation>
    <scope>NUCLEOTIDE SEQUENCE</scope>
    <source>
        <strain evidence="1">K16</strain>
        <tissue evidence="1">Leaf</tissue>
    </source>
</reference>